<evidence type="ECO:0000313" key="7">
    <source>
        <dbReference type="EMBL" id="CAI9278174.1"/>
    </source>
</evidence>
<feature type="domain" description="MADS-box" evidence="6">
    <location>
        <begin position="1"/>
        <end position="61"/>
    </location>
</feature>
<dbReference type="SMART" id="SM00432">
    <property type="entry name" value="MADS"/>
    <property type="match status" value="1"/>
</dbReference>
<gene>
    <name evidence="7" type="ORF">LSALG_LOCUS18060</name>
</gene>
<dbReference type="CDD" id="cd00265">
    <property type="entry name" value="MADS_MEF2_like"/>
    <property type="match status" value="1"/>
</dbReference>
<dbReference type="GO" id="GO:0045944">
    <property type="term" value="P:positive regulation of transcription by RNA polymerase II"/>
    <property type="evidence" value="ECO:0007669"/>
    <property type="project" value="InterPro"/>
</dbReference>
<dbReference type="Pfam" id="PF00319">
    <property type="entry name" value="SRF-TF"/>
    <property type="match status" value="1"/>
</dbReference>
<evidence type="ECO:0000313" key="8">
    <source>
        <dbReference type="Proteomes" id="UP001177003"/>
    </source>
</evidence>
<proteinExistence type="predicted"/>
<evidence type="ECO:0000256" key="5">
    <source>
        <dbReference type="ARBA" id="ARBA00023242"/>
    </source>
</evidence>
<keyword evidence="5" id="KW-0539">Nucleus</keyword>
<keyword evidence="2" id="KW-0805">Transcription regulation</keyword>
<keyword evidence="4" id="KW-0804">Transcription</keyword>
<dbReference type="GO" id="GO:0046983">
    <property type="term" value="F:protein dimerization activity"/>
    <property type="evidence" value="ECO:0007669"/>
    <property type="project" value="InterPro"/>
</dbReference>
<dbReference type="PROSITE" id="PS50066">
    <property type="entry name" value="MADS_BOX_2"/>
    <property type="match status" value="1"/>
</dbReference>
<dbReference type="InterPro" id="IPR036879">
    <property type="entry name" value="TF_MADSbox_sf"/>
</dbReference>
<comment type="subcellular location">
    <subcellularLocation>
        <location evidence="1">Nucleus</location>
    </subcellularLocation>
</comment>
<keyword evidence="3" id="KW-0238">DNA-binding</keyword>
<evidence type="ECO:0000256" key="3">
    <source>
        <dbReference type="ARBA" id="ARBA00023125"/>
    </source>
</evidence>
<dbReference type="InterPro" id="IPR033896">
    <property type="entry name" value="MEF2-like_N"/>
</dbReference>
<evidence type="ECO:0000256" key="1">
    <source>
        <dbReference type="ARBA" id="ARBA00004123"/>
    </source>
</evidence>
<organism evidence="7 8">
    <name type="scientific">Lactuca saligna</name>
    <name type="common">Willowleaf lettuce</name>
    <dbReference type="NCBI Taxonomy" id="75948"/>
    <lineage>
        <taxon>Eukaryota</taxon>
        <taxon>Viridiplantae</taxon>
        <taxon>Streptophyta</taxon>
        <taxon>Embryophyta</taxon>
        <taxon>Tracheophyta</taxon>
        <taxon>Spermatophyta</taxon>
        <taxon>Magnoliopsida</taxon>
        <taxon>eudicotyledons</taxon>
        <taxon>Gunneridae</taxon>
        <taxon>Pentapetalae</taxon>
        <taxon>asterids</taxon>
        <taxon>campanulids</taxon>
        <taxon>Asterales</taxon>
        <taxon>Asteraceae</taxon>
        <taxon>Cichorioideae</taxon>
        <taxon>Cichorieae</taxon>
        <taxon>Lactucinae</taxon>
        <taxon>Lactuca</taxon>
    </lineage>
</organism>
<keyword evidence="8" id="KW-1185">Reference proteome</keyword>
<dbReference type="InterPro" id="IPR050142">
    <property type="entry name" value="MADS-box/MEF2_TF"/>
</dbReference>
<dbReference type="PRINTS" id="PR00404">
    <property type="entry name" value="MADSDOMAIN"/>
</dbReference>
<sequence length="202" mass="23070">MGRRKLEMKRIEDKNSRQVTFSKRRSGLNKKARHLSVLCDIDVAVVVFSSRGKLYEYCSGSTTSVELILSRYQKSILGTEEERSTQERASQDYMEGTNHTCTRFRTCKELLESVRRVDEEGNKVSVSDMTELEEELNAALMHTRSRKVLISVYDIVLAYTIDDGANIEPSCTGKEINRVKGRIEAEGGISSKEEGIFRRWCK</sequence>
<name>A0AA35YQC2_LACSI</name>
<accession>A0AA35YQC2</accession>
<dbReference type="InterPro" id="IPR002100">
    <property type="entry name" value="TF_MADSbox"/>
</dbReference>
<evidence type="ECO:0000256" key="4">
    <source>
        <dbReference type="ARBA" id="ARBA00023163"/>
    </source>
</evidence>
<dbReference type="GO" id="GO:0000977">
    <property type="term" value="F:RNA polymerase II transcription regulatory region sequence-specific DNA binding"/>
    <property type="evidence" value="ECO:0007669"/>
    <property type="project" value="InterPro"/>
</dbReference>
<evidence type="ECO:0000256" key="2">
    <source>
        <dbReference type="ARBA" id="ARBA00023015"/>
    </source>
</evidence>
<dbReference type="EMBL" id="OX465080">
    <property type="protein sequence ID" value="CAI9278174.1"/>
    <property type="molecule type" value="Genomic_DNA"/>
</dbReference>
<protein>
    <recommendedName>
        <fullName evidence="6">MADS-box domain-containing protein</fullName>
    </recommendedName>
</protein>
<dbReference type="AlphaFoldDB" id="A0AA35YQC2"/>
<evidence type="ECO:0000259" key="6">
    <source>
        <dbReference type="PROSITE" id="PS50066"/>
    </source>
</evidence>
<dbReference type="PANTHER" id="PTHR48019">
    <property type="entry name" value="SERUM RESPONSE FACTOR HOMOLOG"/>
    <property type="match status" value="1"/>
</dbReference>
<dbReference type="Gene3D" id="3.40.1810.10">
    <property type="entry name" value="Transcription factor, MADS-box"/>
    <property type="match status" value="1"/>
</dbReference>
<dbReference type="GO" id="GO:0005634">
    <property type="term" value="C:nucleus"/>
    <property type="evidence" value="ECO:0007669"/>
    <property type="project" value="UniProtKB-SubCell"/>
</dbReference>
<dbReference type="SUPFAM" id="SSF55455">
    <property type="entry name" value="SRF-like"/>
    <property type="match status" value="1"/>
</dbReference>
<reference evidence="7" key="1">
    <citation type="submission" date="2023-04" db="EMBL/GenBank/DDBJ databases">
        <authorList>
            <person name="Vijverberg K."/>
            <person name="Xiong W."/>
            <person name="Schranz E."/>
        </authorList>
    </citation>
    <scope>NUCLEOTIDE SEQUENCE</scope>
</reference>
<dbReference type="Proteomes" id="UP001177003">
    <property type="component" value="Chromosome 4"/>
</dbReference>